<dbReference type="AlphaFoldDB" id="A0AAD7CS40"/>
<name>A0AAD7CS40_MYCRO</name>
<comment type="caution">
    <text evidence="2">The sequence shown here is derived from an EMBL/GenBank/DDBJ whole genome shotgun (WGS) entry which is preliminary data.</text>
</comment>
<reference evidence="2" key="1">
    <citation type="submission" date="2023-03" db="EMBL/GenBank/DDBJ databases">
        <title>Massive genome expansion in bonnet fungi (Mycena s.s.) driven by repeated elements and novel gene families across ecological guilds.</title>
        <authorList>
            <consortium name="Lawrence Berkeley National Laboratory"/>
            <person name="Harder C.B."/>
            <person name="Miyauchi S."/>
            <person name="Viragh M."/>
            <person name="Kuo A."/>
            <person name="Thoen E."/>
            <person name="Andreopoulos B."/>
            <person name="Lu D."/>
            <person name="Skrede I."/>
            <person name="Drula E."/>
            <person name="Henrissat B."/>
            <person name="Morin E."/>
            <person name="Kohler A."/>
            <person name="Barry K."/>
            <person name="LaButti K."/>
            <person name="Morin E."/>
            <person name="Salamov A."/>
            <person name="Lipzen A."/>
            <person name="Mereny Z."/>
            <person name="Hegedus B."/>
            <person name="Baldrian P."/>
            <person name="Stursova M."/>
            <person name="Weitz H."/>
            <person name="Taylor A."/>
            <person name="Grigoriev I.V."/>
            <person name="Nagy L.G."/>
            <person name="Martin F."/>
            <person name="Kauserud H."/>
        </authorList>
    </citation>
    <scope>NUCLEOTIDE SEQUENCE</scope>
    <source>
        <strain evidence="2">CBHHK067</strain>
    </source>
</reference>
<keyword evidence="3" id="KW-1185">Reference proteome</keyword>
<evidence type="ECO:0000256" key="1">
    <source>
        <dbReference type="SAM" id="MobiDB-lite"/>
    </source>
</evidence>
<feature type="region of interest" description="Disordered" evidence="1">
    <location>
        <begin position="99"/>
        <end position="139"/>
    </location>
</feature>
<evidence type="ECO:0000313" key="2">
    <source>
        <dbReference type="EMBL" id="KAJ7660543.1"/>
    </source>
</evidence>
<dbReference type="EMBL" id="JARKIE010000259">
    <property type="protein sequence ID" value="KAJ7660543.1"/>
    <property type="molecule type" value="Genomic_DNA"/>
</dbReference>
<evidence type="ECO:0000313" key="3">
    <source>
        <dbReference type="Proteomes" id="UP001221757"/>
    </source>
</evidence>
<dbReference type="Proteomes" id="UP001221757">
    <property type="component" value="Unassembled WGS sequence"/>
</dbReference>
<sequence>MPRTTKSPVKSPAELASIHLYYDSLILILHRTSYFRPQTPPTPHKKAVSKLFIDDEAENFFDADEFPTALAQDPAEESLPVNDQYTFYFASIASMNPFDGASPGSPELTPPPQTQAASPRKAVPRPRATATGSVKKSPVKKKALKETMIDIASSEEDLEAMDEDVSMFRKPSGVKATFVLDSLSQSSCRLTLPLGPCLNLCEREDVPIPSVKSPNKKLKTVPEAPAPIVLPDLWAISCPPFLRNIFRLLLQLKVFRRKPQHLLSLLDRYKMSHHPRVRVAKQSSPDWEYPYSGNARALTPVTPSPSAKGASSAQGKVVLELDNMDDDNVSTEVSKFMQSPGKYSASSNKPKTMAGFFGEADNSSPSIATKSTEVSTVFLEDIETYKAHFDPSAPCGVFDIDLQDKALRSSYPPLVPLPSDREIITAYDPNRIAGIVPPDIKGGRIEYSICNSMGALMFESSAPNFINPSRVSPLRLSSKTSIGSTTTQRLHVDDRIATCVSALFCSESKLVVPVKIGGKSERMRKGLSGIFHNQEWERFHA</sequence>
<organism evidence="2 3">
    <name type="scientific">Mycena rosella</name>
    <name type="common">Pink bonnet</name>
    <name type="synonym">Agaricus rosellus</name>
    <dbReference type="NCBI Taxonomy" id="1033263"/>
    <lineage>
        <taxon>Eukaryota</taxon>
        <taxon>Fungi</taxon>
        <taxon>Dikarya</taxon>
        <taxon>Basidiomycota</taxon>
        <taxon>Agaricomycotina</taxon>
        <taxon>Agaricomycetes</taxon>
        <taxon>Agaricomycetidae</taxon>
        <taxon>Agaricales</taxon>
        <taxon>Marasmiineae</taxon>
        <taxon>Mycenaceae</taxon>
        <taxon>Mycena</taxon>
    </lineage>
</organism>
<gene>
    <name evidence="2" type="ORF">B0H17DRAFT_1144974</name>
</gene>
<protein>
    <submittedName>
        <fullName evidence="2">Uncharacterized protein</fullName>
    </submittedName>
</protein>
<proteinExistence type="predicted"/>
<accession>A0AAD7CS40</accession>